<feature type="region of interest" description="Disordered" evidence="1">
    <location>
        <begin position="118"/>
        <end position="137"/>
    </location>
</feature>
<evidence type="ECO:0000313" key="2">
    <source>
        <dbReference type="EMBL" id="KAJ8492292.1"/>
    </source>
</evidence>
<reference evidence="2 3" key="1">
    <citation type="submission" date="2022-12" db="EMBL/GenBank/DDBJ databases">
        <title>Chromosome-scale assembly of the Ensete ventricosum genome.</title>
        <authorList>
            <person name="Dussert Y."/>
            <person name="Stocks J."/>
            <person name="Wendawek A."/>
            <person name="Woldeyes F."/>
            <person name="Nichols R.A."/>
            <person name="Borrell J.S."/>
        </authorList>
    </citation>
    <scope>NUCLEOTIDE SEQUENCE [LARGE SCALE GENOMIC DNA]</scope>
    <source>
        <strain evidence="3">cv. Maze</strain>
        <tissue evidence="2">Seeds</tissue>
    </source>
</reference>
<name>A0AAV8QWV2_ENSVE</name>
<feature type="region of interest" description="Disordered" evidence="1">
    <location>
        <begin position="69"/>
        <end position="95"/>
    </location>
</feature>
<feature type="compositionally biased region" description="Low complexity" evidence="1">
    <location>
        <begin position="81"/>
        <end position="94"/>
    </location>
</feature>
<comment type="caution">
    <text evidence="2">The sequence shown here is derived from an EMBL/GenBank/DDBJ whole genome shotgun (WGS) entry which is preliminary data.</text>
</comment>
<gene>
    <name evidence="2" type="ORF">OPV22_014013</name>
</gene>
<organism evidence="2 3">
    <name type="scientific">Ensete ventricosum</name>
    <name type="common">Abyssinian banana</name>
    <name type="synonym">Musa ensete</name>
    <dbReference type="NCBI Taxonomy" id="4639"/>
    <lineage>
        <taxon>Eukaryota</taxon>
        <taxon>Viridiplantae</taxon>
        <taxon>Streptophyta</taxon>
        <taxon>Embryophyta</taxon>
        <taxon>Tracheophyta</taxon>
        <taxon>Spermatophyta</taxon>
        <taxon>Magnoliopsida</taxon>
        <taxon>Liliopsida</taxon>
        <taxon>Zingiberales</taxon>
        <taxon>Musaceae</taxon>
        <taxon>Ensete</taxon>
    </lineage>
</organism>
<accession>A0AAV8QWV2</accession>
<evidence type="ECO:0000256" key="1">
    <source>
        <dbReference type="SAM" id="MobiDB-lite"/>
    </source>
</evidence>
<keyword evidence="3" id="KW-1185">Reference proteome</keyword>
<dbReference type="Proteomes" id="UP001222027">
    <property type="component" value="Unassembled WGS sequence"/>
</dbReference>
<dbReference type="EMBL" id="JAQQAF010000004">
    <property type="protein sequence ID" value="KAJ8492292.1"/>
    <property type="molecule type" value="Genomic_DNA"/>
</dbReference>
<dbReference type="PANTHER" id="PTHR35132">
    <property type="entry name" value="SERINE/ARGININE REPETITIVE MATRIX-LIKE PROTEIN"/>
    <property type="match status" value="1"/>
</dbReference>
<proteinExistence type="predicted"/>
<feature type="compositionally biased region" description="Gly residues" evidence="1">
    <location>
        <begin position="268"/>
        <end position="277"/>
    </location>
</feature>
<dbReference type="PANTHER" id="PTHR35132:SF1">
    <property type="entry name" value="SERINE_ARGININE REPETITIVE MATRIX-LIKE PROTEIN"/>
    <property type="match status" value="1"/>
</dbReference>
<protein>
    <submittedName>
        <fullName evidence="2">Uncharacterized protein</fullName>
    </submittedName>
</protein>
<dbReference type="AlphaFoldDB" id="A0AAV8QWV2"/>
<feature type="region of interest" description="Disordered" evidence="1">
    <location>
        <begin position="222"/>
        <end position="281"/>
    </location>
</feature>
<feature type="compositionally biased region" description="Basic and acidic residues" evidence="1">
    <location>
        <begin position="255"/>
        <end position="267"/>
    </location>
</feature>
<sequence length="293" mass="30802">MELSAEPPRASSSCTSSPEFEFWMVGKNPSTCQTEFLTADELFVDGVVLPLDLLSLSIPSQGCVSHCVSEPGTNLQPPSAPSSSLGSAPPASHSNKWKDLIKAGEKALEEIRKRRNRIRGGTGGSAKSRNGIWPFNSSRSSASTGTVSWSRAKAAVTRRRASGEPCSRSNSCGLSSKPLPATTVSSSRWPLSSGRMRFAGGFHLSRTNPVWKLRGKTAKTLHEKEASVSSGIKDSTGDGDAGFGTQNPAVDMGCEVDRPNTRPRGGDGDGGSSGGGSSSVILTLRAMFSKKVQ</sequence>
<feature type="region of interest" description="Disordered" evidence="1">
    <location>
        <begin position="160"/>
        <end position="188"/>
    </location>
</feature>
<evidence type="ECO:0000313" key="3">
    <source>
        <dbReference type="Proteomes" id="UP001222027"/>
    </source>
</evidence>